<evidence type="ECO:0000256" key="1">
    <source>
        <dbReference type="PROSITE-ProRule" id="PRU00267"/>
    </source>
</evidence>
<dbReference type="OMA" id="TYQYFET"/>
<dbReference type="PANTHER" id="PTHR17609">
    <property type="entry name" value="HMG DOMAIN-CONTAINING PROTEIN 3"/>
    <property type="match status" value="1"/>
</dbReference>
<keyword evidence="1" id="KW-0238">DNA-binding</keyword>
<dbReference type="InterPro" id="IPR036910">
    <property type="entry name" value="HMG_box_dom_sf"/>
</dbReference>
<dbReference type="SMART" id="SM00398">
    <property type="entry name" value="HMG"/>
    <property type="match status" value="1"/>
</dbReference>
<feature type="domain" description="HMG box" evidence="3">
    <location>
        <begin position="45"/>
        <end position="113"/>
    </location>
</feature>
<dbReference type="SUPFAM" id="SSF47095">
    <property type="entry name" value="HMG-box"/>
    <property type="match status" value="1"/>
</dbReference>
<dbReference type="Gene3D" id="1.10.30.10">
    <property type="entry name" value="High mobility group box domain"/>
    <property type="match status" value="1"/>
</dbReference>
<sequence length="121" mass="14043">IDAPYDGGEVTVVMEEIESTYTYSSPVPSKKKKKYRSPGDQGEKTKKPRSAYLLYYYDIYLKVQQELPHLPQSAINKKISESWRLLSVAEKSYYLEKAKLEKEGLDPVINSFIIMLPNWNF</sequence>
<organism evidence="4 5">
    <name type="scientific">Naja naja</name>
    <name type="common">Indian cobra</name>
    <dbReference type="NCBI Taxonomy" id="35670"/>
    <lineage>
        <taxon>Eukaryota</taxon>
        <taxon>Metazoa</taxon>
        <taxon>Chordata</taxon>
        <taxon>Craniata</taxon>
        <taxon>Vertebrata</taxon>
        <taxon>Euteleostomi</taxon>
        <taxon>Lepidosauria</taxon>
        <taxon>Squamata</taxon>
        <taxon>Bifurcata</taxon>
        <taxon>Unidentata</taxon>
        <taxon>Episquamata</taxon>
        <taxon>Toxicofera</taxon>
        <taxon>Serpentes</taxon>
        <taxon>Colubroidea</taxon>
        <taxon>Elapidae</taxon>
        <taxon>Elapinae</taxon>
        <taxon>Naja</taxon>
    </lineage>
</organism>
<evidence type="ECO:0000256" key="2">
    <source>
        <dbReference type="SAM" id="MobiDB-lite"/>
    </source>
</evidence>
<dbReference type="GeneTree" id="ENSGT00390000006983"/>
<dbReference type="PROSITE" id="PS50118">
    <property type="entry name" value="HMG_BOX_2"/>
    <property type="match status" value="1"/>
</dbReference>
<dbReference type="AlphaFoldDB" id="A0A8C6XXN6"/>
<dbReference type="InterPro" id="IPR009071">
    <property type="entry name" value="HMG_box_dom"/>
</dbReference>
<dbReference type="Pfam" id="PF09011">
    <property type="entry name" value="HMG_box_2"/>
    <property type="match status" value="1"/>
</dbReference>
<dbReference type="OrthoDB" id="8948380at2759"/>
<evidence type="ECO:0000313" key="4">
    <source>
        <dbReference type="Ensembl" id="ENSNNAP00000021398.1"/>
    </source>
</evidence>
<dbReference type="Proteomes" id="UP000694559">
    <property type="component" value="Unplaced"/>
</dbReference>
<reference evidence="4" key="2">
    <citation type="submission" date="2025-09" db="UniProtKB">
        <authorList>
            <consortium name="Ensembl"/>
        </authorList>
    </citation>
    <scope>IDENTIFICATION</scope>
</reference>
<dbReference type="InterPro" id="IPR039598">
    <property type="entry name" value="HMGXB3"/>
</dbReference>
<evidence type="ECO:0000259" key="3">
    <source>
        <dbReference type="PROSITE" id="PS50118"/>
    </source>
</evidence>
<name>A0A8C6XXN6_NAJNA</name>
<keyword evidence="5" id="KW-1185">Reference proteome</keyword>
<dbReference type="GO" id="GO:0003677">
    <property type="term" value="F:DNA binding"/>
    <property type="evidence" value="ECO:0007669"/>
    <property type="project" value="UniProtKB-UniRule"/>
</dbReference>
<reference evidence="4" key="1">
    <citation type="submission" date="2025-08" db="UniProtKB">
        <authorList>
            <consortium name="Ensembl"/>
        </authorList>
    </citation>
    <scope>IDENTIFICATION</scope>
</reference>
<evidence type="ECO:0000313" key="5">
    <source>
        <dbReference type="Proteomes" id="UP000694559"/>
    </source>
</evidence>
<dbReference type="GO" id="GO:0005634">
    <property type="term" value="C:nucleus"/>
    <property type="evidence" value="ECO:0007669"/>
    <property type="project" value="UniProtKB-UniRule"/>
</dbReference>
<proteinExistence type="predicted"/>
<accession>A0A8C6XXN6</accession>
<feature type="region of interest" description="Disordered" evidence="2">
    <location>
        <begin position="22"/>
        <end position="46"/>
    </location>
</feature>
<dbReference type="Ensembl" id="ENSNNAT00000022436.1">
    <property type="protein sequence ID" value="ENSNNAP00000021398.1"/>
    <property type="gene ID" value="ENSNNAG00000014156.1"/>
</dbReference>
<dbReference type="PANTHER" id="PTHR17609:SF2">
    <property type="entry name" value="HMG DOMAIN-CONTAINING PROTEIN 3"/>
    <property type="match status" value="1"/>
</dbReference>
<protein>
    <recommendedName>
        <fullName evidence="3">HMG box domain-containing protein</fullName>
    </recommendedName>
</protein>
<feature type="DNA-binding region" description="HMG box" evidence="1">
    <location>
        <begin position="45"/>
        <end position="113"/>
    </location>
</feature>
<keyword evidence="1" id="KW-0539">Nucleus</keyword>